<gene>
    <name evidence="1" type="ORF">CCAP1982_LOCUS12039</name>
</gene>
<evidence type="ECO:0000313" key="1">
    <source>
        <dbReference type="EMBL" id="CAD7003591.1"/>
    </source>
</evidence>
<accession>A0A811UY71</accession>
<keyword evidence="2" id="KW-1185">Reference proteome</keyword>
<proteinExistence type="predicted"/>
<comment type="caution">
    <text evidence="1">The sequence shown here is derived from an EMBL/GenBank/DDBJ whole genome shotgun (WGS) entry which is preliminary data.</text>
</comment>
<reference evidence="1" key="1">
    <citation type="submission" date="2020-11" db="EMBL/GenBank/DDBJ databases">
        <authorList>
            <person name="Whitehead M."/>
        </authorList>
    </citation>
    <scope>NUCLEOTIDE SEQUENCE</scope>
    <source>
        <strain evidence="1">EGII</strain>
    </source>
</reference>
<protein>
    <submittedName>
        <fullName evidence="1">(Mediterranean fruit fly) hypothetical protein</fullName>
    </submittedName>
</protein>
<evidence type="ECO:0000313" key="2">
    <source>
        <dbReference type="Proteomes" id="UP000606786"/>
    </source>
</evidence>
<dbReference type="AlphaFoldDB" id="A0A811UY71"/>
<dbReference type="EMBL" id="CAJHJT010000034">
    <property type="protein sequence ID" value="CAD7003591.1"/>
    <property type="molecule type" value="Genomic_DNA"/>
</dbReference>
<dbReference type="Proteomes" id="UP000606786">
    <property type="component" value="Unassembled WGS sequence"/>
</dbReference>
<sequence>MSLVMLALHNNTVNPLSTDENNDTVEAAAISEHTATTAETIVVGVAAAILLAAKNIAEDMITSLNMLKTIIDISELRRHYQCVLIKRKLSTSIVSLMEYNISSKRSGGIR</sequence>
<organism evidence="1 2">
    <name type="scientific">Ceratitis capitata</name>
    <name type="common">Mediterranean fruit fly</name>
    <name type="synonym">Tephritis capitata</name>
    <dbReference type="NCBI Taxonomy" id="7213"/>
    <lineage>
        <taxon>Eukaryota</taxon>
        <taxon>Metazoa</taxon>
        <taxon>Ecdysozoa</taxon>
        <taxon>Arthropoda</taxon>
        <taxon>Hexapoda</taxon>
        <taxon>Insecta</taxon>
        <taxon>Pterygota</taxon>
        <taxon>Neoptera</taxon>
        <taxon>Endopterygota</taxon>
        <taxon>Diptera</taxon>
        <taxon>Brachycera</taxon>
        <taxon>Muscomorpha</taxon>
        <taxon>Tephritoidea</taxon>
        <taxon>Tephritidae</taxon>
        <taxon>Ceratitis</taxon>
        <taxon>Ceratitis</taxon>
    </lineage>
</organism>
<name>A0A811UY71_CERCA</name>